<dbReference type="SUPFAM" id="SSF46785">
    <property type="entry name" value="Winged helix' DNA-binding domain"/>
    <property type="match status" value="1"/>
</dbReference>
<accession>A0A1F7F2J6</accession>
<name>A0A1F7F2J6_UNCRA</name>
<dbReference type="InterPro" id="IPR036390">
    <property type="entry name" value="WH_DNA-bd_sf"/>
</dbReference>
<proteinExistence type="predicted"/>
<dbReference type="Proteomes" id="UP000179243">
    <property type="component" value="Unassembled WGS sequence"/>
</dbReference>
<dbReference type="AlphaFoldDB" id="A0A1F7F2J6"/>
<protein>
    <recommendedName>
        <fullName evidence="3">Transcriptional regulator</fullName>
    </recommendedName>
</protein>
<evidence type="ECO:0008006" key="3">
    <source>
        <dbReference type="Google" id="ProtNLM"/>
    </source>
</evidence>
<gene>
    <name evidence="1" type="ORF">A2519_14675</name>
</gene>
<reference evidence="1 2" key="1">
    <citation type="journal article" date="2016" name="Nat. Commun.">
        <title>Thousands of microbial genomes shed light on interconnected biogeochemical processes in an aquifer system.</title>
        <authorList>
            <person name="Anantharaman K."/>
            <person name="Brown C.T."/>
            <person name="Hug L.A."/>
            <person name="Sharon I."/>
            <person name="Castelle C.J."/>
            <person name="Probst A.J."/>
            <person name="Thomas B.C."/>
            <person name="Singh A."/>
            <person name="Wilkins M.J."/>
            <person name="Karaoz U."/>
            <person name="Brodie E.L."/>
            <person name="Williams K.H."/>
            <person name="Hubbard S.S."/>
            <person name="Banfield J.F."/>
        </authorList>
    </citation>
    <scope>NUCLEOTIDE SEQUENCE [LARGE SCALE GENOMIC DNA]</scope>
</reference>
<organism evidence="1 2">
    <name type="scientific">Candidatus Raymondbacteria bacterium RIFOXYD12_FULL_49_13</name>
    <dbReference type="NCBI Taxonomy" id="1817890"/>
    <lineage>
        <taxon>Bacteria</taxon>
        <taxon>Raymondiibacteriota</taxon>
    </lineage>
</organism>
<evidence type="ECO:0000313" key="2">
    <source>
        <dbReference type="Proteomes" id="UP000179243"/>
    </source>
</evidence>
<evidence type="ECO:0000313" key="1">
    <source>
        <dbReference type="EMBL" id="OGK00782.1"/>
    </source>
</evidence>
<dbReference type="EMBL" id="MFYX01000140">
    <property type="protein sequence ID" value="OGK00782.1"/>
    <property type="molecule type" value="Genomic_DNA"/>
</dbReference>
<dbReference type="InterPro" id="IPR036388">
    <property type="entry name" value="WH-like_DNA-bd_sf"/>
</dbReference>
<sequence length="121" mass="14001">MLKTLLGSLSRERILVFIAAREEGYAAEITEFWKCPDRPIKRELNRLEADGVLISKPYGRTIAYQMNPRFYLRKELSALLLKAIDAYPPDLKQKLLFNRRRPRAKGKPVILLEDLEKKGGT</sequence>
<comment type="caution">
    <text evidence="1">The sequence shown here is derived from an EMBL/GenBank/DDBJ whole genome shotgun (WGS) entry which is preliminary data.</text>
</comment>
<dbReference type="Gene3D" id="1.10.10.10">
    <property type="entry name" value="Winged helix-like DNA-binding domain superfamily/Winged helix DNA-binding domain"/>
    <property type="match status" value="1"/>
</dbReference>